<evidence type="ECO:0000313" key="2">
    <source>
        <dbReference type="EMBL" id="KIY60635.1"/>
    </source>
</evidence>
<gene>
    <name evidence="2" type="ORF">CYLTODRAFT_296305</name>
</gene>
<feature type="non-terminal residue" evidence="2">
    <location>
        <position position="1"/>
    </location>
</feature>
<feature type="region of interest" description="Disordered" evidence="1">
    <location>
        <begin position="148"/>
        <end position="171"/>
    </location>
</feature>
<protein>
    <submittedName>
        <fullName evidence="2">Uncharacterized protein</fullName>
    </submittedName>
</protein>
<organism evidence="2 3">
    <name type="scientific">Cylindrobasidium torrendii FP15055 ss-10</name>
    <dbReference type="NCBI Taxonomy" id="1314674"/>
    <lineage>
        <taxon>Eukaryota</taxon>
        <taxon>Fungi</taxon>
        <taxon>Dikarya</taxon>
        <taxon>Basidiomycota</taxon>
        <taxon>Agaricomycotina</taxon>
        <taxon>Agaricomycetes</taxon>
        <taxon>Agaricomycetidae</taxon>
        <taxon>Agaricales</taxon>
        <taxon>Marasmiineae</taxon>
        <taxon>Physalacriaceae</taxon>
        <taxon>Cylindrobasidium</taxon>
    </lineage>
</organism>
<keyword evidence="3" id="KW-1185">Reference proteome</keyword>
<name>A0A0D7ARH1_9AGAR</name>
<dbReference type="STRING" id="1314674.A0A0D7ARH1"/>
<proteinExistence type="predicted"/>
<sequence>KEQRKSRRGWAEGKREEVLQQFLAKFTQAVSGSKSQTAVEEVLREVYSVFFFHFPWDKPDDWEPEELGEYDGDAIMEPEDLSPEEQDKKRMVMKEKKSAIRRWLRHRAAKIRQLASDVRADRLTDPYAVLLGKLSGIHRPKKARQAYQEWQCSSRSSDPRECDDEDDKQPNSVYIEKEVKKRWAAQPSSRATQHIPGPFRQKVARDLFAELPADLRQSYKTDAEEDAKERRAYWEEQLTTKNLEDPVARDAALVGLTDFATPILAGIEQITGCMAILEVVGPMGCTGGDISSITIANNVNLEAKPKTLFQWHPRRMDAWREHLKQWGYTYFTAADLSRAKLPPGVQSAFGGSGVSAPTASTSGTDAAILQMLATNVMSMSSQELDTGNLNSDMDDDDEQITTNSKAPAMPAQTGAA</sequence>
<accession>A0A0D7ARH1</accession>
<evidence type="ECO:0000313" key="3">
    <source>
        <dbReference type="Proteomes" id="UP000054007"/>
    </source>
</evidence>
<reference evidence="2 3" key="1">
    <citation type="journal article" date="2015" name="Fungal Genet. Biol.">
        <title>Evolution of novel wood decay mechanisms in Agaricales revealed by the genome sequences of Fistulina hepatica and Cylindrobasidium torrendii.</title>
        <authorList>
            <person name="Floudas D."/>
            <person name="Held B.W."/>
            <person name="Riley R."/>
            <person name="Nagy L.G."/>
            <person name="Koehler G."/>
            <person name="Ransdell A.S."/>
            <person name="Younus H."/>
            <person name="Chow J."/>
            <person name="Chiniquy J."/>
            <person name="Lipzen A."/>
            <person name="Tritt A."/>
            <person name="Sun H."/>
            <person name="Haridas S."/>
            <person name="LaButti K."/>
            <person name="Ohm R.A."/>
            <person name="Kues U."/>
            <person name="Blanchette R.A."/>
            <person name="Grigoriev I.V."/>
            <person name="Minto R.E."/>
            <person name="Hibbett D.S."/>
        </authorList>
    </citation>
    <scope>NUCLEOTIDE SEQUENCE [LARGE SCALE GENOMIC DNA]</scope>
    <source>
        <strain evidence="2 3">FP15055 ss-10</strain>
    </source>
</reference>
<dbReference type="Proteomes" id="UP000054007">
    <property type="component" value="Unassembled WGS sequence"/>
</dbReference>
<dbReference type="AlphaFoldDB" id="A0A0D7ARH1"/>
<feature type="region of interest" description="Disordered" evidence="1">
    <location>
        <begin position="383"/>
        <end position="416"/>
    </location>
</feature>
<dbReference type="OrthoDB" id="3065655at2759"/>
<dbReference type="EMBL" id="KN881424">
    <property type="protein sequence ID" value="KIY60635.1"/>
    <property type="molecule type" value="Genomic_DNA"/>
</dbReference>
<evidence type="ECO:0000256" key="1">
    <source>
        <dbReference type="SAM" id="MobiDB-lite"/>
    </source>
</evidence>
<feature type="non-terminal residue" evidence="2">
    <location>
        <position position="416"/>
    </location>
</feature>